<dbReference type="PANTHER" id="PTHR47739">
    <property type="entry name" value="TRNA1(VAL) (ADENINE(37)-N6)-METHYLTRANSFERASE"/>
    <property type="match status" value="1"/>
</dbReference>
<proteinExistence type="predicted"/>
<feature type="domain" description="Methyltransferase" evidence="1">
    <location>
        <begin position="43"/>
        <end position="168"/>
    </location>
</feature>
<dbReference type="PATRIC" id="fig|1379.3.peg.484"/>
<reference evidence="3" key="1">
    <citation type="submission" date="2016-01" db="EMBL/GenBank/DDBJ databases">
        <authorList>
            <person name="Mitreva M."/>
            <person name="Pepin K.H."/>
            <person name="Mihindukulasuriya K.A."/>
            <person name="Fulton R."/>
            <person name="Fronick C."/>
            <person name="O'Laughlin M."/>
            <person name="Miner T."/>
            <person name="Herter B."/>
            <person name="Rosa B.A."/>
            <person name="Cordes M."/>
            <person name="Tomlinson C."/>
            <person name="Wollam A."/>
            <person name="Palsikar V.B."/>
            <person name="Mardis E.R."/>
            <person name="Wilson R.K."/>
        </authorList>
    </citation>
    <scope>NUCLEOTIDE SEQUENCE [LARGE SCALE GENOMIC DNA]</scope>
    <source>
        <strain evidence="3">DNF01167</strain>
    </source>
</reference>
<dbReference type="SUPFAM" id="SSF53335">
    <property type="entry name" value="S-adenosyl-L-methionine-dependent methyltransferases"/>
    <property type="match status" value="1"/>
</dbReference>
<dbReference type="GO" id="GO:0032259">
    <property type="term" value="P:methylation"/>
    <property type="evidence" value="ECO:0007669"/>
    <property type="project" value="InterPro"/>
</dbReference>
<name>A0A134A3B8_9BACL</name>
<dbReference type="STRING" id="1379.HMPREF3186_00488"/>
<accession>A0A134A3B8</accession>
<evidence type="ECO:0000313" key="3">
    <source>
        <dbReference type="Proteomes" id="UP000070355"/>
    </source>
</evidence>
<dbReference type="AlphaFoldDB" id="A0A134A3B8"/>
<dbReference type="Proteomes" id="UP000070355">
    <property type="component" value="Unassembled WGS sequence"/>
</dbReference>
<dbReference type="GO" id="GO:0003676">
    <property type="term" value="F:nucleic acid binding"/>
    <property type="evidence" value="ECO:0007669"/>
    <property type="project" value="InterPro"/>
</dbReference>
<dbReference type="InterPro" id="IPR050210">
    <property type="entry name" value="tRNA_Adenine-N(6)_MTase"/>
</dbReference>
<protein>
    <recommendedName>
        <fullName evidence="1">Methyltransferase domain-containing protein</fullName>
    </recommendedName>
</protein>
<dbReference type="OrthoDB" id="9777257at2"/>
<comment type="caution">
    <text evidence="2">The sequence shown here is derived from an EMBL/GenBank/DDBJ whole genome shotgun (WGS) entry which is preliminary data.</text>
</comment>
<dbReference type="EMBL" id="LSDC01000027">
    <property type="protein sequence ID" value="KXB62130.1"/>
    <property type="molecule type" value="Genomic_DNA"/>
</dbReference>
<gene>
    <name evidence="2" type="ORF">HMPREF3186_00488</name>
</gene>
<dbReference type="Pfam" id="PF13847">
    <property type="entry name" value="Methyltransf_31"/>
    <property type="match status" value="1"/>
</dbReference>
<dbReference type="InterPro" id="IPR025714">
    <property type="entry name" value="Methyltranfer_dom"/>
</dbReference>
<dbReference type="Gene3D" id="3.40.50.150">
    <property type="entry name" value="Vaccinia Virus protein VP39"/>
    <property type="match status" value="1"/>
</dbReference>
<dbReference type="PROSITE" id="PS00092">
    <property type="entry name" value="N6_MTASE"/>
    <property type="match status" value="1"/>
</dbReference>
<dbReference type="RefSeq" id="WP_060913766.1">
    <property type="nucleotide sequence ID" value="NZ_JAWFGB010000007.1"/>
</dbReference>
<sequence length="244" mass="28166">MEDNLRVDTVSKNYKILQKVDHYSMSTDSFLLPYFANVPKSFKKNIIELCSGNGGISIILREKSDAKIEMLEIQEDLVELSKKSIELNEITNVAGRSGDIKNVKDYYKPSTFDYVICNPPYFPVENMPNQREKFNHNISRHELLCNLSDVIQAIRYLVKQNGKFALVHRTYRISDIISECEKNGLAIKRIRFVYSKPSSENSKIVLVEGSISKVSDIKVEQPFYIYNEDGSYTDEMKKVYGIYE</sequence>
<evidence type="ECO:0000259" key="1">
    <source>
        <dbReference type="Pfam" id="PF13847"/>
    </source>
</evidence>
<evidence type="ECO:0000313" key="2">
    <source>
        <dbReference type="EMBL" id="KXB62130.1"/>
    </source>
</evidence>
<dbReference type="InterPro" id="IPR002052">
    <property type="entry name" value="DNA_methylase_N6_adenine_CS"/>
</dbReference>
<dbReference type="PANTHER" id="PTHR47739:SF1">
    <property type="entry name" value="TRNA1(VAL) (ADENINE(37)-N6)-METHYLTRANSFERASE"/>
    <property type="match status" value="1"/>
</dbReference>
<dbReference type="CDD" id="cd02440">
    <property type="entry name" value="AdoMet_MTases"/>
    <property type="match status" value="1"/>
</dbReference>
<organism evidence="2 3">
    <name type="scientific">Gemella haemolysans</name>
    <dbReference type="NCBI Taxonomy" id="1379"/>
    <lineage>
        <taxon>Bacteria</taxon>
        <taxon>Bacillati</taxon>
        <taxon>Bacillota</taxon>
        <taxon>Bacilli</taxon>
        <taxon>Bacillales</taxon>
        <taxon>Gemellaceae</taxon>
        <taxon>Gemella</taxon>
    </lineage>
</organism>
<dbReference type="GO" id="GO:0008168">
    <property type="term" value="F:methyltransferase activity"/>
    <property type="evidence" value="ECO:0007669"/>
    <property type="project" value="InterPro"/>
</dbReference>
<dbReference type="InterPro" id="IPR029063">
    <property type="entry name" value="SAM-dependent_MTases_sf"/>
</dbReference>